<feature type="domain" description="Terpene synthase N-terminal" evidence="4">
    <location>
        <begin position="68"/>
        <end position="190"/>
    </location>
</feature>
<evidence type="ECO:0000313" key="6">
    <source>
        <dbReference type="Proteomes" id="UP000594638"/>
    </source>
</evidence>
<dbReference type="FunFam" id="1.50.10.130:FF:000002">
    <property type="entry name" value="Ent-copalyl diphosphate synthase, chloroplastic"/>
    <property type="match status" value="1"/>
</dbReference>
<accession>A0A8S0URH7</accession>
<evidence type="ECO:0000256" key="2">
    <source>
        <dbReference type="ARBA" id="ARBA00022723"/>
    </source>
</evidence>
<keyword evidence="6" id="KW-1185">Reference proteome</keyword>
<dbReference type="InterPro" id="IPR036965">
    <property type="entry name" value="Terpene_synth_N_sf"/>
</dbReference>
<comment type="cofactor">
    <cofactor evidence="1">
        <name>Mg(2+)</name>
        <dbReference type="ChEBI" id="CHEBI:18420"/>
    </cofactor>
</comment>
<evidence type="ECO:0000313" key="5">
    <source>
        <dbReference type="EMBL" id="CAA3019122.1"/>
    </source>
</evidence>
<dbReference type="PANTHER" id="PTHR31739">
    <property type="entry name" value="ENT-COPALYL DIPHOSPHATE SYNTHASE, CHLOROPLASTIC"/>
    <property type="match status" value="1"/>
</dbReference>
<evidence type="ECO:0000256" key="3">
    <source>
        <dbReference type="ARBA" id="ARBA00022842"/>
    </source>
</evidence>
<organism evidence="5 6">
    <name type="scientific">Olea europaea subsp. europaea</name>
    <dbReference type="NCBI Taxonomy" id="158383"/>
    <lineage>
        <taxon>Eukaryota</taxon>
        <taxon>Viridiplantae</taxon>
        <taxon>Streptophyta</taxon>
        <taxon>Embryophyta</taxon>
        <taxon>Tracheophyta</taxon>
        <taxon>Spermatophyta</taxon>
        <taxon>Magnoliopsida</taxon>
        <taxon>eudicotyledons</taxon>
        <taxon>Gunneridae</taxon>
        <taxon>Pentapetalae</taxon>
        <taxon>asterids</taxon>
        <taxon>lamiids</taxon>
        <taxon>Lamiales</taxon>
        <taxon>Oleaceae</taxon>
        <taxon>Oleeae</taxon>
        <taxon>Olea</taxon>
    </lineage>
</organism>
<dbReference type="SFLD" id="SFLDG01014">
    <property type="entry name" value="Terpene_Cyclase_Like_1_N-term"/>
    <property type="match status" value="1"/>
</dbReference>
<dbReference type="GO" id="GO:0010333">
    <property type="term" value="F:terpene synthase activity"/>
    <property type="evidence" value="ECO:0007669"/>
    <property type="project" value="InterPro"/>
</dbReference>
<dbReference type="Gramene" id="OE9A121679T1">
    <property type="protein sequence ID" value="OE9A121679C1"/>
    <property type="gene ID" value="OE9A121679"/>
</dbReference>
<gene>
    <name evidence="5" type="ORF">OLEA9_A121679</name>
</gene>
<protein>
    <submittedName>
        <fullName evidence="5">Ent-copalyl diphosphate synthase, chloroplastic-like</fullName>
    </submittedName>
</protein>
<dbReference type="InterPro" id="IPR050148">
    <property type="entry name" value="Terpene_synthase-like"/>
</dbReference>
<name>A0A8S0URH7_OLEEU</name>
<dbReference type="Gene3D" id="1.50.10.130">
    <property type="entry name" value="Terpene synthase, N-terminal domain"/>
    <property type="match status" value="2"/>
</dbReference>
<dbReference type="Gene3D" id="1.50.10.160">
    <property type="match status" value="1"/>
</dbReference>
<keyword evidence="3" id="KW-0460">Magnesium</keyword>
<dbReference type="AlphaFoldDB" id="A0A8S0URH7"/>
<evidence type="ECO:0000259" key="4">
    <source>
        <dbReference type="Pfam" id="PF01397"/>
    </source>
</evidence>
<keyword evidence="2" id="KW-0479">Metal-binding</keyword>
<dbReference type="Pfam" id="PF01397">
    <property type="entry name" value="Terpene_synth"/>
    <property type="match status" value="1"/>
</dbReference>
<dbReference type="PANTHER" id="PTHR31739:SF4">
    <property type="entry name" value="ENT-COPALYL DIPHOSPHATE SYNTHASE, CHLOROPLASTIC"/>
    <property type="match status" value="1"/>
</dbReference>
<proteinExistence type="predicted"/>
<dbReference type="Proteomes" id="UP000594638">
    <property type="component" value="Unassembled WGS sequence"/>
</dbReference>
<reference evidence="5 6" key="1">
    <citation type="submission" date="2019-12" db="EMBL/GenBank/DDBJ databases">
        <authorList>
            <person name="Alioto T."/>
            <person name="Alioto T."/>
            <person name="Gomez Garrido J."/>
        </authorList>
    </citation>
    <scope>NUCLEOTIDE SEQUENCE [LARGE SCALE GENOMIC DNA]</scope>
</reference>
<dbReference type="GO" id="GO:0009686">
    <property type="term" value="P:gibberellin biosynthetic process"/>
    <property type="evidence" value="ECO:0007669"/>
    <property type="project" value="TreeGrafter"/>
</dbReference>
<dbReference type="SUPFAM" id="SSF48239">
    <property type="entry name" value="Terpenoid cyclases/Protein prenyltransferases"/>
    <property type="match status" value="1"/>
</dbReference>
<dbReference type="InterPro" id="IPR001906">
    <property type="entry name" value="Terpene_synth_N"/>
</dbReference>
<comment type="caution">
    <text evidence="5">The sequence shown here is derived from an EMBL/GenBank/DDBJ whole genome shotgun (WGS) entry which is preliminary data.</text>
</comment>
<dbReference type="GO" id="GO:0009507">
    <property type="term" value="C:chloroplast"/>
    <property type="evidence" value="ECO:0007669"/>
    <property type="project" value="TreeGrafter"/>
</dbReference>
<dbReference type="InterPro" id="IPR008930">
    <property type="entry name" value="Terpenoid_cyclase/PrenylTrfase"/>
</dbReference>
<evidence type="ECO:0000256" key="1">
    <source>
        <dbReference type="ARBA" id="ARBA00001946"/>
    </source>
</evidence>
<sequence>MEAFRSMLQSIDDGDISMSPYDTAWAAMVRDIGGRCAPQFPSSLEWIAIKQFHDGGRCAPQFTSSLVMVHGVPNVYPVNLFEHLRATDRLQQLGVSRYFESEIEDCLHYVSRYWTNKGILCARNSKFQDIDDTARGFRLLRLRGYDVSADLFQQFKNGEEFFCCGRQSNHAVTGIYNLYRASEVMFPGENVGYALDVPWYASLPRLGTRFYLEQYGGEDDAWIGKT</sequence>
<dbReference type="GO" id="GO:0000287">
    <property type="term" value="F:magnesium ion binding"/>
    <property type="evidence" value="ECO:0007669"/>
    <property type="project" value="TreeGrafter"/>
</dbReference>
<dbReference type="EMBL" id="CACTIH010008054">
    <property type="protein sequence ID" value="CAA3019122.1"/>
    <property type="molecule type" value="Genomic_DNA"/>
</dbReference>
<dbReference type="OrthoDB" id="2343925at2759"/>